<evidence type="ECO:0000313" key="2">
    <source>
        <dbReference type="Proteomes" id="UP000249218"/>
    </source>
</evidence>
<gene>
    <name evidence="1" type="primary">HaOG213691</name>
    <name evidence="1" type="ORF">B5X24_HaOG213691</name>
</gene>
<evidence type="ECO:0000313" key="1">
    <source>
        <dbReference type="EMBL" id="PZC71275.1"/>
    </source>
</evidence>
<dbReference type="Proteomes" id="UP000249218">
    <property type="component" value="Unassembled WGS sequence"/>
</dbReference>
<name>A0A2W1BAJ1_HELAM</name>
<organism evidence="1 2">
    <name type="scientific">Helicoverpa armigera</name>
    <name type="common">Cotton bollworm</name>
    <name type="synonym">Heliothis armigera</name>
    <dbReference type="NCBI Taxonomy" id="29058"/>
    <lineage>
        <taxon>Eukaryota</taxon>
        <taxon>Metazoa</taxon>
        <taxon>Ecdysozoa</taxon>
        <taxon>Arthropoda</taxon>
        <taxon>Hexapoda</taxon>
        <taxon>Insecta</taxon>
        <taxon>Pterygota</taxon>
        <taxon>Neoptera</taxon>
        <taxon>Endopterygota</taxon>
        <taxon>Lepidoptera</taxon>
        <taxon>Glossata</taxon>
        <taxon>Ditrysia</taxon>
        <taxon>Noctuoidea</taxon>
        <taxon>Noctuidae</taxon>
        <taxon>Heliothinae</taxon>
        <taxon>Helicoverpa</taxon>
    </lineage>
</organism>
<sequence>MCQLRRAFSQPISHNLHHVLYDRMTSPRYPPLRHRYLCLPRNYDSAKILGCLSPRIALYRVTIYNNS</sequence>
<reference evidence="1 2" key="1">
    <citation type="journal article" date="2017" name="BMC Biol.">
        <title>Genomic innovations, transcriptional plasticity and gene loss underlying the evolution and divergence of two highly polyphagous and invasive Helicoverpa pest species.</title>
        <authorList>
            <person name="Pearce S.L."/>
            <person name="Clarke D.F."/>
            <person name="East P.D."/>
            <person name="Elfekih S."/>
            <person name="Gordon K.H."/>
            <person name="Jermiin L.S."/>
            <person name="McGaughran A."/>
            <person name="Oakeshott J.G."/>
            <person name="Papanikolaou A."/>
            <person name="Perera O.P."/>
            <person name="Rane R.V."/>
            <person name="Richards S."/>
            <person name="Tay W.T."/>
            <person name="Walsh T.K."/>
            <person name="Anderson A."/>
            <person name="Anderson C.J."/>
            <person name="Asgari S."/>
            <person name="Board P.G."/>
            <person name="Bretschneider A."/>
            <person name="Campbell P.M."/>
            <person name="Chertemps T."/>
            <person name="Christeller J.T."/>
            <person name="Coppin C.W."/>
            <person name="Downes S.J."/>
            <person name="Duan G."/>
            <person name="Farnsworth C.A."/>
            <person name="Good R.T."/>
            <person name="Han L.B."/>
            <person name="Han Y.C."/>
            <person name="Hatje K."/>
            <person name="Horne I."/>
            <person name="Huang Y.P."/>
            <person name="Hughes D.S."/>
            <person name="Jacquin-Joly E."/>
            <person name="James W."/>
            <person name="Jhangiani S."/>
            <person name="Kollmar M."/>
            <person name="Kuwar S.S."/>
            <person name="Li S."/>
            <person name="Liu N.Y."/>
            <person name="Maibeche M.T."/>
            <person name="Miller J.R."/>
            <person name="Montagne N."/>
            <person name="Perry T."/>
            <person name="Qu J."/>
            <person name="Song S.V."/>
            <person name="Sutton G.G."/>
            <person name="Vogel H."/>
            <person name="Walenz B.P."/>
            <person name="Xu W."/>
            <person name="Zhang H.J."/>
            <person name="Zou Z."/>
            <person name="Batterham P."/>
            <person name="Edwards O.R."/>
            <person name="Feyereisen R."/>
            <person name="Gibbs R.A."/>
            <person name="Heckel D.G."/>
            <person name="McGrath A."/>
            <person name="Robin C."/>
            <person name="Scherer S.E."/>
            <person name="Worley K.C."/>
            <person name="Wu Y.D."/>
        </authorList>
    </citation>
    <scope>NUCLEOTIDE SEQUENCE [LARGE SCALE GENOMIC DNA]</scope>
    <source>
        <strain evidence="1">Harm_GR_Male_#8</strain>
        <tissue evidence="1">Whole organism</tissue>
    </source>
</reference>
<proteinExistence type="predicted"/>
<protein>
    <submittedName>
        <fullName evidence="1">Uncharacterized protein</fullName>
    </submittedName>
</protein>
<dbReference type="AlphaFoldDB" id="A0A2W1BAJ1"/>
<dbReference type="EMBL" id="KZ150347">
    <property type="protein sequence ID" value="PZC71275.1"/>
    <property type="molecule type" value="Genomic_DNA"/>
</dbReference>
<keyword evidence="2" id="KW-1185">Reference proteome</keyword>
<accession>A0A2W1BAJ1</accession>